<dbReference type="Gene3D" id="1.10.30.50">
    <property type="match status" value="1"/>
</dbReference>
<keyword evidence="3" id="KW-1185">Reference proteome</keyword>
<dbReference type="EMBL" id="JBBNGJ010000006">
    <property type="protein sequence ID" value="MEQ2593147.1"/>
    <property type="molecule type" value="Genomic_DNA"/>
</dbReference>
<dbReference type="InterPro" id="IPR002711">
    <property type="entry name" value="HNH"/>
</dbReference>
<keyword evidence="2" id="KW-0378">Hydrolase</keyword>
<feature type="domain" description="HNH" evidence="1">
    <location>
        <begin position="138"/>
        <end position="189"/>
    </location>
</feature>
<keyword evidence="2" id="KW-0255">Endonuclease</keyword>
<name>A0ABV1IC01_9FIRM</name>
<evidence type="ECO:0000259" key="1">
    <source>
        <dbReference type="Pfam" id="PF01844"/>
    </source>
</evidence>
<comment type="caution">
    <text evidence="2">The sequence shown here is derived from an EMBL/GenBank/DDBJ whole genome shotgun (WGS) entry which is preliminary data.</text>
</comment>
<sequence length="318" mass="37281">MINLEFCNKYGEEERREIVHEFADLNLRNRKKVDDLDAWCEDYLGKIDSKFKSYRAVVEATPDELERIKDSLDKKTYIQLITDKLYDDVIDDDGNRIMESPGSLYKKRGNSYVIDTLYKNMRPEAKKLLLKMLDTRVCPYCNRNYVFSRENVTTCQLDHFYSKSRYTILAASFYNLIPCCSTCNMKKKDAIFKINPHDTSNKTDDILRFSYDISNADYLVNSDSIDVKAESLDSRYADQLSVLELNDIYKMHNIDVHDVLVKRKIFSEQYIDMLRHAFPGVFQTTTSVEELLYGITLIDNEMGKRPLTKLIRDVMKQI</sequence>
<reference evidence="2 3" key="1">
    <citation type="submission" date="2024-04" db="EMBL/GenBank/DDBJ databases">
        <title>Human intestinal bacterial collection.</title>
        <authorList>
            <person name="Pauvert C."/>
            <person name="Hitch T.C.A."/>
            <person name="Clavel T."/>
        </authorList>
    </citation>
    <scope>NUCLEOTIDE SEQUENCE [LARGE SCALE GENOMIC DNA]</scope>
    <source>
        <strain evidence="2 3">CLA-AA-H181</strain>
    </source>
</reference>
<evidence type="ECO:0000313" key="3">
    <source>
        <dbReference type="Proteomes" id="UP001494672"/>
    </source>
</evidence>
<evidence type="ECO:0000313" key="2">
    <source>
        <dbReference type="EMBL" id="MEQ2593147.1"/>
    </source>
</evidence>
<accession>A0ABV1IC01</accession>
<dbReference type="RefSeq" id="WP_349093273.1">
    <property type="nucleotide sequence ID" value="NZ_JBBNGJ010000006.1"/>
</dbReference>
<dbReference type="Pfam" id="PF01844">
    <property type="entry name" value="HNH"/>
    <property type="match status" value="1"/>
</dbReference>
<protein>
    <submittedName>
        <fullName evidence="2">HNH endonuclease</fullName>
    </submittedName>
</protein>
<organism evidence="2 3">
    <name type="scientific">Coprococcus aceti</name>
    <dbReference type="NCBI Taxonomy" id="2981786"/>
    <lineage>
        <taxon>Bacteria</taxon>
        <taxon>Bacillati</taxon>
        <taxon>Bacillota</taxon>
        <taxon>Clostridia</taxon>
        <taxon>Lachnospirales</taxon>
        <taxon>Lachnospiraceae</taxon>
        <taxon>Coprococcus</taxon>
    </lineage>
</organism>
<keyword evidence="2" id="KW-0540">Nuclease</keyword>
<proteinExistence type="predicted"/>
<gene>
    <name evidence="2" type="ORF">AAAU18_09535</name>
</gene>
<dbReference type="Proteomes" id="UP001494672">
    <property type="component" value="Unassembled WGS sequence"/>
</dbReference>
<dbReference type="GO" id="GO:0004519">
    <property type="term" value="F:endonuclease activity"/>
    <property type="evidence" value="ECO:0007669"/>
    <property type="project" value="UniProtKB-KW"/>
</dbReference>